<evidence type="ECO:0000256" key="5">
    <source>
        <dbReference type="ARBA" id="ARBA00023244"/>
    </source>
</evidence>
<dbReference type="InterPro" id="IPR033659">
    <property type="entry name" value="Ferrochelatase_N"/>
</dbReference>
<evidence type="ECO:0000256" key="6">
    <source>
        <dbReference type="ARBA" id="ARBA00024536"/>
    </source>
</evidence>
<feature type="binding site" evidence="7">
    <location>
        <position position="209"/>
    </location>
    <ligand>
        <name>Fe(2+)</name>
        <dbReference type="ChEBI" id="CHEBI:29033"/>
    </ligand>
</feature>
<dbReference type="SUPFAM" id="SSF53800">
    <property type="entry name" value="Chelatase"/>
    <property type="match status" value="1"/>
</dbReference>
<dbReference type="NCBIfam" id="TIGR00109">
    <property type="entry name" value="hemH"/>
    <property type="match status" value="1"/>
</dbReference>
<gene>
    <name evidence="7 9" type="primary">hemH</name>
    <name evidence="9" type="ORF">ABSH63_10600</name>
</gene>
<evidence type="ECO:0000256" key="3">
    <source>
        <dbReference type="ARBA" id="ARBA00023133"/>
    </source>
</evidence>
<comment type="subcellular location">
    <subcellularLocation>
        <location evidence="7 8">Cytoplasm</location>
    </subcellularLocation>
</comment>
<comment type="pathway">
    <text evidence="7 8">Porphyrin-containing compound metabolism; protoheme biosynthesis; protoheme from protoporphyrin-IX: step 1/1.</text>
</comment>
<dbReference type="CDD" id="cd00419">
    <property type="entry name" value="Ferrochelatase_C"/>
    <property type="match status" value="1"/>
</dbReference>
<dbReference type="InterPro" id="IPR001015">
    <property type="entry name" value="Ferrochelatase"/>
</dbReference>
<keyword evidence="5 7" id="KW-0627">Porphyrin biosynthesis</keyword>
<evidence type="ECO:0000313" key="10">
    <source>
        <dbReference type="Proteomes" id="UP001465331"/>
    </source>
</evidence>
<reference evidence="9 10" key="1">
    <citation type="submission" date="2024-06" db="EMBL/GenBank/DDBJ databases">
        <authorList>
            <person name="Li Z."/>
            <person name="Jiang Y."/>
        </authorList>
    </citation>
    <scope>NUCLEOTIDE SEQUENCE [LARGE SCALE GENOMIC DNA]</scope>
    <source>
        <strain evidence="9 10">HSW-8</strain>
    </source>
</reference>
<dbReference type="Proteomes" id="UP001465331">
    <property type="component" value="Unassembled WGS sequence"/>
</dbReference>
<dbReference type="Gene3D" id="3.40.50.1400">
    <property type="match status" value="2"/>
</dbReference>
<evidence type="ECO:0000256" key="2">
    <source>
        <dbReference type="ARBA" id="ARBA00023004"/>
    </source>
</evidence>
<dbReference type="PANTHER" id="PTHR11108:SF1">
    <property type="entry name" value="FERROCHELATASE, MITOCHONDRIAL"/>
    <property type="match status" value="1"/>
</dbReference>
<dbReference type="InterPro" id="IPR033644">
    <property type="entry name" value="Ferrochelatase_C"/>
</dbReference>
<keyword evidence="2 7" id="KW-0408">Iron</keyword>
<evidence type="ECO:0000256" key="1">
    <source>
        <dbReference type="ARBA" id="ARBA00007718"/>
    </source>
</evidence>
<keyword evidence="10" id="KW-1185">Reference proteome</keyword>
<dbReference type="Pfam" id="PF00762">
    <property type="entry name" value="Ferrochelatase"/>
    <property type="match status" value="1"/>
</dbReference>
<proteinExistence type="inferred from homology"/>
<keyword evidence="3 7" id="KW-0350">Heme biosynthesis</keyword>
<name>A0ABV2AD81_9GAMM</name>
<comment type="catalytic activity">
    <reaction evidence="6">
        <text>Fe-coproporphyrin III + 2 H(+) = coproporphyrin III + Fe(2+)</text>
        <dbReference type="Rhea" id="RHEA:49572"/>
        <dbReference type="ChEBI" id="CHEBI:15378"/>
        <dbReference type="ChEBI" id="CHEBI:29033"/>
        <dbReference type="ChEBI" id="CHEBI:68438"/>
        <dbReference type="ChEBI" id="CHEBI:131725"/>
        <dbReference type="EC" id="4.99.1.9"/>
    </reaction>
    <physiologicalReaction direction="right-to-left" evidence="6">
        <dbReference type="Rhea" id="RHEA:49574"/>
    </physiologicalReaction>
</comment>
<evidence type="ECO:0000256" key="8">
    <source>
        <dbReference type="RuleBase" id="RU000607"/>
    </source>
</evidence>
<accession>A0ABV2AD81</accession>
<dbReference type="InterPro" id="IPR019772">
    <property type="entry name" value="Ferrochelatase_AS"/>
</dbReference>
<evidence type="ECO:0000313" key="9">
    <source>
        <dbReference type="EMBL" id="MES0874449.1"/>
    </source>
</evidence>
<comment type="similarity">
    <text evidence="1 7 8">Belongs to the ferrochelatase family.</text>
</comment>
<dbReference type="EC" id="4.98.1.1" evidence="7 8"/>
<dbReference type="CDD" id="cd03411">
    <property type="entry name" value="Ferrochelatase_N"/>
    <property type="match status" value="1"/>
</dbReference>
<comment type="function">
    <text evidence="7 8">Catalyzes the ferrous insertion into protoporphyrin IX.</text>
</comment>
<dbReference type="RefSeq" id="WP_352889647.1">
    <property type="nucleotide sequence ID" value="NZ_JBEPIJ010000011.1"/>
</dbReference>
<keyword evidence="4 7" id="KW-0456">Lyase</keyword>
<evidence type="ECO:0000256" key="4">
    <source>
        <dbReference type="ARBA" id="ARBA00023239"/>
    </source>
</evidence>
<feature type="binding site" evidence="7">
    <location>
        <position position="290"/>
    </location>
    <ligand>
        <name>Fe(2+)</name>
        <dbReference type="ChEBI" id="CHEBI:29033"/>
    </ligand>
</feature>
<dbReference type="HAMAP" id="MF_00323">
    <property type="entry name" value="Ferrochelatase"/>
    <property type="match status" value="1"/>
</dbReference>
<evidence type="ECO:0000256" key="7">
    <source>
        <dbReference type="HAMAP-Rule" id="MF_00323"/>
    </source>
</evidence>
<organism evidence="9 10">
    <name type="scientific">Sinimarinibacterium thermocellulolyticum</name>
    <dbReference type="NCBI Taxonomy" id="3170016"/>
    <lineage>
        <taxon>Bacteria</taxon>
        <taxon>Pseudomonadati</taxon>
        <taxon>Pseudomonadota</taxon>
        <taxon>Gammaproteobacteria</taxon>
        <taxon>Nevskiales</taxon>
        <taxon>Nevskiaceae</taxon>
        <taxon>Sinimarinibacterium</taxon>
    </lineage>
</organism>
<dbReference type="PANTHER" id="PTHR11108">
    <property type="entry name" value="FERROCHELATASE"/>
    <property type="match status" value="1"/>
</dbReference>
<dbReference type="EMBL" id="JBEPIJ010000011">
    <property type="protein sequence ID" value="MES0874449.1"/>
    <property type="molecule type" value="Genomic_DNA"/>
</dbReference>
<keyword evidence="7 8" id="KW-0963">Cytoplasm</keyword>
<comment type="caution">
    <text evidence="9">The sequence shown here is derived from an EMBL/GenBank/DDBJ whole genome shotgun (WGS) entry which is preliminary data.</text>
</comment>
<sequence length="363" mass="39670">MTTDDFMAAADTAHRAAPRTGVLLVNLGTPDAPHAPAIRRYLAEFLGDPRVVETPRALWLPLLYAVILPFRSRKLVHAYASVWTERGSPLLAISRDQCTALQRALGDDIVVQLAMRYGNPSIASAFAAFDAAGVRQVLVLPLYPQYSATTTASVFDAVYAQLRARRWPPTLRTIDGYHDDAGYIAALAASVRAHWDVHGRGEHLLMSFHSIPLRYFQAGDPYYCLCQKTARLLAEALALAPSAWSVSFQSRVGRARWLAPYTDERIAALAGAGVRHLDVICPGFAADCLETLEEVSLRYGEAFVAAGGAALRYIPALNAQSAHIDALAALLRKHLHGWPTATGIDGDVVEQRQHRARSLLRTL</sequence>
<keyword evidence="7" id="KW-0479">Metal-binding</keyword>
<protein>
    <recommendedName>
        <fullName evidence="7 8">Ferrochelatase</fullName>
        <ecNumber evidence="7 8">4.98.1.1</ecNumber>
    </recommendedName>
    <alternativeName>
        <fullName evidence="7">Heme synthase</fullName>
    </alternativeName>
    <alternativeName>
        <fullName evidence="7">Protoheme ferro-lyase</fullName>
    </alternativeName>
</protein>
<dbReference type="PROSITE" id="PS00534">
    <property type="entry name" value="FERROCHELATASE"/>
    <property type="match status" value="1"/>
</dbReference>
<comment type="catalytic activity">
    <reaction evidence="7 8">
        <text>heme b + 2 H(+) = protoporphyrin IX + Fe(2+)</text>
        <dbReference type="Rhea" id="RHEA:22584"/>
        <dbReference type="ChEBI" id="CHEBI:15378"/>
        <dbReference type="ChEBI" id="CHEBI:29033"/>
        <dbReference type="ChEBI" id="CHEBI:57306"/>
        <dbReference type="ChEBI" id="CHEBI:60344"/>
        <dbReference type="EC" id="4.98.1.1"/>
    </reaction>
</comment>